<evidence type="ECO:0000313" key="7">
    <source>
        <dbReference type="Proteomes" id="UP000757435"/>
    </source>
</evidence>
<dbReference type="PANTHER" id="PTHR30055:SF234">
    <property type="entry name" value="HTH-TYPE TRANSCRIPTIONAL REGULATOR BETI"/>
    <property type="match status" value="1"/>
</dbReference>
<dbReference type="GO" id="GO:0045892">
    <property type="term" value="P:negative regulation of DNA-templated transcription"/>
    <property type="evidence" value="ECO:0007669"/>
    <property type="project" value="UniProtKB-ARBA"/>
</dbReference>
<dbReference type="PROSITE" id="PS50977">
    <property type="entry name" value="HTH_TETR_2"/>
    <property type="match status" value="1"/>
</dbReference>
<reference evidence="6" key="2">
    <citation type="journal article" date="2022" name="Microbiol. Resour. Announc.">
        <title>Metagenome Sequencing to Explore Phylogenomics of Terrestrial Cyanobacteria.</title>
        <authorList>
            <person name="Ward R.D."/>
            <person name="Stajich J.E."/>
            <person name="Johansen J.R."/>
            <person name="Huntemann M."/>
            <person name="Clum A."/>
            <person name="Foster B."/>
            <person name="Foster B."/>
            <person name="Roux S."/>
            <person name="Palaniappan K."/>
            <person name="Varghese N."/>
            <person name="Mukherjee S."/>
            <person name="Reddy T.B.K."/>
            <person name="Daum C."/>
            <person name="Copeland A."/>
            <person name="Chen I.A."/>
            <person name="Ivanova N.N."/>
            <person name="Kyrpides N.C."/>
            <person name="Shapiro N."/>
            <person name="Eloe-Fadrosh E.A."/>
            <person name="Pietrasiak N."/>
        </authorList>
    </citation>
    <scope>NUCLEOTIDE SEQUENCE</scope>
    <source>
        <strain evidence="6">UHER 2000/2452</strain>
    </source>
</reference>
<dbReference type="InterPro" id="IPR009057">
    <property type="entry name" value="Homeodomain-like_sf"/>
</dbReference>
<organism evidence="6 7">
    <name type="scientific">Drouetiella hepatica Uher 2000/2452</name>
    <dbReference type="NCBI Taxonomy" id="904376"/>
    <lineage>
        <taxon>Bacteria</taxon>
        <taxon>Bacillati</taxon>
        <taxon>Cyanobacteriota</taxon>
        <taxon>Cyanophyceae</taxon>
        <taxon>Oculatellales</taxon>
        <taxon>Oculatellaceae</taxon>
        <taxon>Drouetiella</taxon>
    </lineage>
</organism>
<dbReference type="InterPro" id="IPR039536">
    <property type="entry name" value="TetR_C_Proteobacteria"/>
</dbReference>
<accession>A0A951QFZ8</accession>
<proteinExistence type="predicted"/>
<dbReference type="GO" id="GO:0003700">
    <property type="term" value="F:DNA-binding transcription factor activity"/>
    <property type="evidence" value="ECO:0007669"/>
    <property type="project" value="TreeGrafter"/>
</dbReference>
<evidence type="ECO:0000256" key="3">
    <source>
        <dbReference type="ARBA" id="ARBA00023163"/>
    </source>
</evidence>
<evidence type="ECO:0000256" key="2">
    <source>
        <dbReference type="ARBA" id="ARBA00023125"/>
    </source>
</evidence>
<dbReference type="GO" id="GO:0000976">
    <property type="term" value="F:transcription cis-regulatory region binding"/>
    <property type="evidence" value="ECO:0007669"/>
    <property type="project" value="TreeGrafter"/>
</dbReference>
<dbReference type="InterPro" id="IPR023772">
    <property type="entry name" value="DNA-bd_HTH_TetR-type_CS"/>
</dbReference>
<evidence type="ECO:0000259" key="5">
    <source>
        <dbReference type="PROSITE" id="PS50977"/>
    </source>
</evidence>
<dbReference type="PROSITE" id="PS01081">
    <property type="entry name" value="HTH_TETR_1"/>
    <property type="match status" value="1"/>
</dbReference>
<dbReference type="InterPro" id="IPR050109">
    <property type="entry name" value="HTH-type_TetR-like_transc_reg"/>
</dbReference>
<dbReference type="SUPFAM" id="SSF46689">
    <property type="entry name" value="Homeodomain-like"/>
    <property type="match status" value="1"/>
</dbReference>
<dbReference type="Pfam" id="PF00440">
    <property type="entry name" value="TetR_N"/>
    <property type="match status" value="1"/>
</dbReference>
<keyword evidence="2 4" id="KW-0238">DNA-binding</keyword>
<reference evidence="6" key="1">
    <citation type="submission" date="2021-05" db="EMBL/GenBank/DDBJ databases">
        <authorList>
            <person name="Pietrasiak N."/>
            <person name="Ward R."/>
            <person name="Stajich J.E."/>
            <person name="Kurbessoian T."/>
        </authorList>
    </citation>
    <scope>NUCLEOTIDE SEQUENCE</scope>
    <source>
        <strain evidence="6">UHER 2000/2452</strain>
    </source>
</reference>
<dbReference type="Pfam" id="PF14246">
    <property type="entry name" value="TetR_C_7"/>
    <property type="match status" value="1"/>
</dbReference>
<dbReference type="PANTHER" id="PTHR30055">
    <property type="entry name" value="HTH-TYPE TRANSCRIPTIONAL REGULATOR RUTR"/>
    <property type="match status" value="1"/>
</dbReference>
<name>A0A951QFZ8_9CYAN</name>
<dbReference type="Gene3D" id="1.10.357.10">
    <property type="entry name" value="Tetracycline Repressor, domain 2"/>
    <property type="match status" value="1"/>
</dbReference>
<feature type="DNA-binding region" description="H-T-H motif" evidence="4">
    <location>
        <begin position="38"/>
        <end position="57"/>
    </location>
</feature>
<dbReference type="AlphaFoldDB" id="A0A951QFZ8"/>
<dbReference type="InterPro" id="IPR001647">
    <property type="entry name" value="HTH_TetR"/>
</dbReference>
<dbReference type="PRINTS" id="PR00455">
    <property type="entry name" value="HTHTETR"/>
</dbReference>
<keyword evidence="1" id="KW-0805">Transcription regulation</keyword>
<dbReference type="FunFam" id="1.10.10.60:FF:000141">
    <property type="entry name" value="TetR family transcriptional regulator"/>
    <property type="match status" value="1"/>
</dbReference>
<evidence type="ECO:0000313" key="6">
    <source>
        <dbReference type="EMBL" id="MBW4661141.1"/>
    </source>
</evidence>
<dbReference type="Proteomes" id="UP000757435">
    <property type="component" value="Unassembled WGS sequence"/>
</dbReference>
<gene>
    <name evidence="6" type="ORF">KME15_20895</name>
</gene>
<dbReference type="EMBL" id="JAHHHD010000030">
    <property type="protein sequence ID" value="MBW4661141.1"/>
    <property type="molecule type" value="Genomic_DNA"/>
</dbReference>
<evidence type="ECO:0000256" key="4">
    <source>
        <dbReference type="PROSITE-ProRule" id="PRU00335"/>
    </source>
</evidence>
<keyword evidence="3" id="KW-0804">Transcription</keyword>
<evidence type="ECO:0000256" key="1">
    <source>
        <dbReference type="ARBA" id="ARBA00023015"/>
    </source>
</evidence>
<feature type="domain" description="HTH tetR-type" evidence="5">
    <location>
        <begin position="15"/>
        <end position="75"/>
    </location>
</feature>
<comment type="caution">
    <text evidence="6">The sequence shown here is derived from an EMBL/GenBank/DDBJ whole genome shotgun (WGS) entry which is preliminary data.</text>
</comment>
<sequence>MKQSKPKRTDRQLSSEKTEAILEGGMQEFLTYGYAATSMDRVAIAAKVSKATVYSHFQDKESLFVGLIQRLVEQKFQSIFGASEAQVLQAAPQIVLREFANRALDIGVNEPQFLNFMRLILGESARFPQLARAFVSNIEQTAFRKLCQYFTNCPHLKLSDPEATARIFVGAIVHFLIVQEMLHGKDIVPMERDRLITNLIELITGQP</sequence>
<protein>
    <submittedName>
        <fullName evidence="6">TetR/AcrR family transcriptional regulator</fullName>
    </submittedName>
</protein>